<dbReference type="SUPFAM" id="SSF53335">
    <property type="entry name" value="S-adenosyl-L-methionine-dependent methyltransferases"/>
    <property type="match status" value="1"/>
</dbReference>
<feature type="transmembrane region" description="Helical" evidence="2">
    <location>
        <begin position="358"/>
        <end position="380"/>
    </location>
</feature>
<evidence type="ECO:0000313" key="4">
    <source>
        <dbReference type="Proteomes" id="UP000237631"/>
    </source>
</evidence>
<keyword evidence="2" id="KW-0472">Membrane</keyword>
<dbReference type="Pfam" id="PF13489">
    <property type="entry name" value="Methyltransf_23"/>
    <property type="match status" value="1"/>
</dbReference>
<feature type="region of interest" description="Disordered" evidence="1">
    <location>
        <begin position="1"/>
        <end position="25"/>
    </location>
</feature>
<proteinExistence type="predicted"/>
<dbReference type="GO" id="GO:0008168">
    <property type="term" value="F:methyltransferase activity"/>
    <property type="evidence" value="ECO:0007669"/>
    <property type="project" value="TreeGrafter"/>
</dbReference>
<dbReference type="Proteomes" id="UP000237631">
    <property type="component" value="Unassembled WGS sequence"/>
</dbReference>
<reference evidence="4" key="1">
    <citation type="journal article" date="2017" name="bioRxiv">
        <title>Conservation of a gene cluster reveals novel cercosporin biosynthetic mechanisms and extends production to the genus Colletotrichum.</title>
        <authorList>
            <person name="de Jonge R."/>
            <person name="Ebert M.K."/>
            <person name="Huitt-Roehl C.R."/>
            <person name="Pal P."/>
            <person name="Suttle J.C."/>
            <person name="Spanner R.E."/>
            <person name="Neubauer J.D."/>
            <person name="Jurick W.M.II."/>
            <person name="Stott K.A."/>
            <person name="Secor G.A."/>
            <person name="Thomma B.P.H.J."/>
            <person name="Van de Peer Y."/>
            <person name="Townsend C.A."/>
            <person name="Bolton M.D."/>
        </authorList>
    </citation>
    <scope>NUCLEOTIDE SEQUENCE [LARGE SCALE GENOMIC DNA]</scope>
    <source>
        <strain evidence="4">CBS538.71</strain>
    </source>
</reference>
<evidence type="ECO:0008006" key="5">
    <source>
        <dbReference type="Google" id="ProtNLM"/>
    </source>
</evidence>
<dbReference type="CDD" id="cd02440">
    <property type="entry name" value="AdoMet_MTases"/>
    <property type="match status" value="1"/>
</dbReference>
<keyword evidence="2" id="KW-0812">Transmembrane</keyword>
<dbReference type="Gene3D" id="3.40.50.150">
    <property type="entry name" value="Vaccinia Virus protein VP39"/>
    <property type="match status" value="1"/>
</dbReference>
<organism evidence="3 4">
    <name type="scientific">Cercospora berteroae</name>
    <dbReference type="NCBI Taxonomy" id="357750"/>
    <lineage>
        <taxon>Eukaryota</taxon>
        <taxon>Fungi</taxon>
        <taxon>Dikarya</taxon>
        <taxon>Ascomycota</taxon>
        <taxon>Pezizomycotina</taxon>
        <taxon>Dothideomycetes</taxon>
        <taxon>Dothideomycetidae</taxon>
        <taxon>Mycosphaerellales</taxon>
        <taxon>Mycosphaerellaceae</taxon>
        <taxon>Cercospora</taxon>
    </lineage>
</organism>
<keyword evidence="2" id="KW-1133">Transmembrane helix</keyword>
<accession>A0A2S6BZ13</accession>
<comment type="caution">
    <text evidence="3">The sequence shown here is derived from an EMBL/GenBank/DDBJ whole genome shotgun (WGS) entry which is preliminary data.</text>
</comment>
<protein>
    <recommendedName>
        <fullName evidence="5">Methyltransferase domain-containing protein</fullName>
    </recommendedName>
</protein>
<keyword evidence="4" id="KW-1185">Reference proteome</keyword>
<sequence>MSTMDESFVDVERPADTNEVQSDPSSLSSYEWTYLNGRRYASSSLGHYYMPNDEPEIQRLNEQHCILTQVKGDKLHFAPLPSPSNNQPLRILDIGCGSGIWCLEMADKYPHAKITGMDVSPIQPTKNTPENVGWIVQDMESDWPFPSEQEDGSEGYFDLIHLSLVHGCVADWDKFMQKVVKHLVPGGWVEHQEFSLCRQYMLDAQGQKIDMGEDVDKFLPFFRWNRLMERAAAKRGRQLQLGPHLKEFQERAGLVGVDERVFAHKWGTWMEDPQERELGERTMLSTMTGMEGFTTAMFTKSLSWGLEDTKAFIVDIKQNMRDDSIRKVIDLHVVCGQKPGLPAKSKLAKDGAGKTSPLLSIGTGFLLAAGAASLLSMWLARRR</sequence>
<dbReference type="OrthoDB" id="2013972at2759"/>
<dbReference type="STRING" id="357750.A0A2S6BZ13"/>
<evidence type="ECO:0000313" key="3">
    <source>
        <dbReference type="EMBL" id="PPJ52717.1"/>
    </source>
</evidence>
<dbReference type="InterPro" id="IPR029063">
    <property type="entry name" value="SAM-dependent_MTases_sf"/>
</dbReference>
<evidence type="ECO:0000256" key="2">
    <source>
        <dbReference type="SAM" id="Phobius"/>
    </source>
</evidence>
<evidence type="ECO:0000256" key="1">
    <source>
        <dbReference type="SAM" id="MobiDB-lite"/>
    </source>
</evidence>
<dbReference type="AlphaFoldDB" id="A0A2S6BZ13"/>
<gene>
    <name evidence="3" type="ORF">CBER1_10790</name>
</gene>
<name>A0A2S6BZ13_9PEZI</name>
<dbReference type="EMBL" id="PNEN01001670">
    <property type="protein sequence ID" value="PPJ52717.1"/>
    <property type="molecule type" value="Genomic_DNA"/>
</dbReference>
<dbReference type="PANTHER" id="PTHR43591:SF24">
    <property type="entry name" value="2-METHOXY-6-POLYPRENYL-1,4-BENZOQUINOL METHYLASE, MITOCHONDRIAL"/>
    <property type="match status" value="1"/>
</dbReference>
<dbReference type="PANTHER" id="PTHR43591">
    <property type="entry name" value="METHYLTRANSFERASE"/>
    <property type="match status" value="1"/>
</dbReference>